<name>A0A438JLK7_VITVI</name>
<evidence type="ECO:0008006" key="8">
    <source>
        <dbReference type="Google" id="ProtNLM"/>
    </source>
</evidence>
<accession>A0A438JLK7</accession>
<comment type="subcellular location">
    <subcellularLocation>
        <location evidence="1">Nucleus</location>
    </subcellularLocation>
</comment>
<dbReference type="OrthoDB" id="914157at2759"/>
<dbReference type="PANTHER" id="PTHR31541">
    <property type="entry name" value="B3 DOMAIN PLANT PROTEIN-RELATED"/>
    <property type="match status" value="1"/>
</dbReference>
<evidence type="ECO:0000256" key="5">
    <source>
        <dbReference type="ARBA" id="ARBA00023242"/>
    </source>
</evidence>
<dbReference type="SUPFAM" id="SSF101936">
    <property type="entry name" value="DNA-binding pseudobarrel domain"/>
    <property type="match status" value="1"/>
</dbReference>
<evidence type="ECO:0000313" key="6">
    <source>
        <dbReference type="EMBL" id="RVX09851.1"/>
    </source>
</evidence>
<evidence type="ECO:0000256" key="1">
    <source>
        <dbReference type="ARBA" id="ARBA00004123"/>
    </source>
</evidence>
<evidence type="ECO:0000313" key="7">
    <source>
        <dbReference type="Proteomes" id="UP000288805"/>
    </source>
</evidence>
<keyword evidence="2" id="KW-0805">Transcription regulation</keyword>
<protein>
    <recommendedName>
        <fullName evidence="8">B3 domain-containing protein</fullName>
    </recommendedName>
</protein>
<dbReference type="PANTHER" id="PTHR31541:SF60">
    <property type="entry name" value="TF-B3 DOMAIN-CONTAINING PROTEIN"/>
    <property type="match status" value="1"/>
</dbReference>
<gene>
    <name evidence="6" type="ORF">CK203_013034</name>
</gene>
<dbReference type="AlphaFoldDB" id="A0A438JLK7"/>
<dbReference type="GO" id="GO:0005634">
    <property type="term" value="C:nucleus"/>
    <property type="evidence" value="ECO:0007669"/>
    <property type="project" value="UniProtKB-SubCell"/>
</dbReference>
<reference evidence="6 7" key="1">
    <citation type="journal article" date="2018" name="PLoS Genet.">
        <title>Population sequencing reveals clonal diversity and ancestral inbreeding in the grapevine cultivar Chardonnay.</title>
        <authorList>
            <person name="Roach M.J."/>
            <person name="Johnson D.L."/>
            <person name="Bohlmann J."/>
            <person name="van Vuuren H.J."/>
            <person name="Jones S.J."/>
            <person name="Pretorius I.S."/>
            <person name="Schmidt S.A."/>
            <person name="Borneman A.R."/>
        </authorList>
    </citation>
    <scope>NUCLEOTIDE SEQUENCE [LARGE SCALE GENOMIC DNA]</scope>
    <source>
        <strain evidence="7">cv. Chardonnay</strain>
        <tissue evidence="6">Leaf</tissue>
    </source>
</reference>
<dbReference type="EMBL" id="QGNW01000036">
    <property type="protein sequence ID" value="RVX09851.1"/>
    <property type="molecule type" value="Genomic_DNA"/>
</dbReference>
<dbReference type="Proteomes" id="UP000288805">
    <property type="component" value="Unassembled WGS sequence"/>
</dbReference>
<proteinExistence type="predicted"/>
<comment type="caution">
    <text evidence="6">The sequence shown here is derived from an EMBL/GenBank/DDBJ whole genome shotgun (WGS) entry which is preliminary data.</text>
</comment>
<evidence type="ECO:0000256" key="4">
    <source>
        <dbReference type="ARBA" id="ARBA00023163"/>
    </source>
</evidence>
<dbReference type="InterPro" id="IPR005508">
    <property type="entry name" value="At2g31720-like"/>
</dbReference>
<dbReference type="Pfam" id="PF03754">
    <property type="entry name" value="At2g31720-like"/>
    <property type="match status" value="1"/>
</dbReference>
<evidence type="ECO:0000256" key="2">
    <source>
        <dbReference type="ARBA" id="ARBA00023015"/>
    </source>
</evidence>
<organism evidence="6 7">
    <name type="scientific">Vitis vinifera</name>
    <name type="common">Grape</name>
    <dbReference type="NCBI Taxonomy" id="29760"/>
    <lineage>
        <taxon>Eukaryota</taxon>
        <taxon>Viridiplantae</taxon>
        <taxon>Streptophyta</taxon>
        <taxon>Embryophyta</taxon>
        <taxon>Tracheophyta</taxon>
        <taxon>Spermatophyta</taxon>
        <taxon>Magnoliopsida</taxon>
        <taxon>eudicotyledons</taxon>
        <taxon>Gunneridae</taxon>
        <taxon>Pentapetalae</taxon>
        <taxon>rosids</taxon>
        <taxon>Vitales</taxon>
        <taxon>Vitaceae</taxon>
        <taxon>Viteae</taxon>
        <taxon>Vitis</taxon>
    </lineage>
</organism>
<dbReference type="GO" id="GO:0003677">
    <property type="term" value="F:DNA binding"/>
    <property type="evidence" value="ECO:0007669"/>
    <property type="project" value="UniProtKB-KW"/>
</dbReference>
<keyword evidence="3" id="KW-0238">DNA-binding</keyword>
<dbReference type="Gene3D" id="2.40.330.10">
    <property type="entry name" value="DNA-binding pseudobarrel domain"/>
    <property type="match status" value="1"/>
</dbReference>
<evidence type="ECO:0000256" key="3">
    <source>
        <dbReference type="ARBA" id="ARBA00023125"/>
    </source>
</evidence>
<keyword evidence="5" id="KW-0539">Nucleus</keyword>
<keyword evidence="4" id="KW-0804">Transcription</keyword>
<dbReference type="InterPro" id="IPR015300">
    <property type="entry name" value="DNA-bd_pseudobarrel_sf"/>
</dbReference>
<sequence>MARPKASSFSPLFYQLLSSFCEFVSGNYMTTFKLFGAEISAPKEREDEIPPLSQLPCAILHTNRGMKERGRVLVMRKTLTRSDVSVHQSRLFIINSKVLWSQLLEEEQLKLLAKEHVEVEVVDPKGGRTRMKLRRWQSLNILVLNSGWVKLVKVNKLEAKVHRIELWTFRMGDKLCFDLNVERQRQYHP</sequence>